<evidence type="ECO:0000256" key="9">
    <source>
        <dbReference type="SAM" id="MobiDB-lite"/>
    </source>
</evidence>
<evidence type="ECO:0000256" key="7">
    <source>
        <dbReference type="ARBA" id="ARBA00023136"/>
    </source>
</evidence>
<gene>
    <name evidence="12" type="ORF">K491DRAFT_62360</name>
</gene>
<evidence type="ECO:0000256" key="6">
    <source>
        <dbReference type="ARBA" id="ARBA00022989"/>
    </source>
</evidence>
<dbReference type="SUPFAM" id="SSF57850">
    <property type="entry name" value="RING/U-box"/>
    <property type="match status" value="1"/>
</dbReference>
<evidence type="ECO:0000313" key="13">
    <source>
        <dbReference type="Proteomes" id="UP000799324"/>
    </source>
</evidence>
<proteinExistence type="predicted"/>
<evidence type="ECO:0000256" key="4">
    <source>
        <dbReference type="ARBA" id="ARBA00022771"/>
    </source>
</evidence>
<feature type="region of interest" description="Disordered" evidence="9">
    <location>
        <begin position="358"/>
        <end position="381"/>
    </location>
</feature>
<dbReference type="PANTHER" id="PTHR46539">
    <property type="entry name" value="E3 UBIQUITIN-PROTEIN LIGASE ATL42"/>
    <property type="match status" value="1"/>
</dbReference>
<dbReference type="PANTHER" id="PTHR46539:SF1">
    <property type="entry name" value="E3 UBIQUITIN-PROTEIN LIGASE ATL42"/>
    <property type="match status" value="1"/>
</dbReference>
<keyword evidence="2 10" id="KW-0812">Transmembrane</keyword>
<evidence type="ECO:0000256" key="2">
    <source>
        <dbReference type="ARBA" id="ARBA00022692"/>
    </source>
</evidence>
<dbReference type="PROSITE" id="PS50089">
    <property type="entry name" value="ZF_RING_2"/>
    <property type="match status" value="1"/>
</dbReference>
<dbReference type="Gene3D" id="3.30.40.10">
    <property type="entry name" value="Zinc/RING finger domain, C3HC4 (zinc finger)"/>
    <property type="match status" value="1"/>
</dbReference>
<feature type="compositionally biased region" description="Polar residues" evidence="9">
    <location>
        <begin position="417"/>
        <end position="433"/>
    </location>
</feature>
<evidence type="ECO:0000256" key="3">
    <source>
        <dbReference type="ARBA" id="ARBA00022723"/>
    </source>
</evidence>
<keyword evidence="3" id="KW-0479">Metal-binding</keyword>
<dbReference type="InterPro" id="IPR013083">
    <property type="entry name" value="Znf_RING/FYVE/PHD"/>
</dbReference>
<evidence type="ECO:0000313" key="12">
    <source>
        <dbReference type="EMBL" id="KAF2660536.1"/>
    </source>
</evidence>
<feature type="region of interest" description="Disordered" evidence="9">
    <location>
        <begin position="186"/>
        <end position="213"/>
    </location>
</feature>
<evidence type="ECO:0000256" key="8">
    <source>
        <dbReference type="PROSITE-ProRule" id="PRU00175"/>
    </source>
</evidence>
<accession>A0A6A6TM58</accession>
<keyword evidence="13" id="KW-1185">Reference proteome</keyword>
<feature type="compositionally biased region" description="Low complexity" evidence="9">
    <location>
        <begin position="70"/>
        <end position="89"/>
    </location>
</feature>
<dbReference type="SMART" id="SM00184">
    <property type="entry name" value="RING"/>
    <property type="match status" value="1"/>
</dbReference>
<evidence type="ECO:0000256" key="10">
    <source>
        <dbReference type="SAM" id="Phobius"/>
    </source>
</evidence>
<feature type="transmembrane region" description="Helical" evidence="10">
    <location>
        <begin position="97"/>
        <end position="123"/>
    </location>
</feature>
<dbReference type="GO" id="GO:0008270">
    <property type="term" value="F:zinc ion binding"/>
    <property type="evidence" value="ECO:0007669"/>
    <property type="project" value="UniProtKB-KW"/>
</dbReference>
<reference evidence="12" key="1">
    <citation type="journal article" date="2020" name="Stud. Mycol.">
        <title>101 Dothideomycetes genomes: a test case for predicting lifestyles and emergence of pathogens.</title>
        <authorList>
            <person name="Haridas S."/>
            <person name="Albert R."/>
            <person name="Binder M."/>
            <person name="Bloem J."/>
            <person name="Labutti K."/>
            <person name="Salamov A."/>
            <person name="Andreopoulos B."/>
            <person name="Baker S."/>
            <person name="Barry K."/>
            <person name="Bills G."/>
            <person name="Bluhm B."/>
            <person name="Cannon C."/>
            <person name="Castanera R."/>
            <person name="Culley D."/>
            <person name="Daum C."/>
            <person name="Ezra D."/>
            <person name="Gonzalez J."/>
            <person name="Henrissat B."/>
            <person name="Kuo A."/>
            <person name="Liang C."/>
            <person name="Lipzen A."/>
            <person name="Lutzoni F."/>
            <person name="Magnuson J."/>
            <person name="Mondo S."/>
            <person name="Nolan M."/>
            <person name="Ohm R."/>
            <person name="Pangilinan J."/>
            <person name="Park H.-J."/>
            <person name="Ramirez L."/>
            <person name="Alfaro M."/>
            <person name="Sun H."/>
            <person name="Tritt A."/>
            <person name="Yoshinaga Y."/>
            <person name="Zwiers L.-H."/>
            <person name="Turgeon B."/>
            <person name="Goodwin S."/>
            <person name="Spatafora J."/>
            <person name="Crous P."/>
            <person name="Grigoriev I."/>
        </authorList>
    </citation>
    <scope>NUCLEOTIDE SEQUENCE</scope>
    <source>
        <strain evidence="12">CBS 122681</strain>
    </source>
</reference>
<feature type="region of interest" description="Disordered" evidence="9">
    <location>
        <begin position="64"/>
        <end position="92"/>
    </location>
</feature>
<feature type="region of interest" description="Disordered" evidence="9">
    <location>
        <begin position="297"/>
        <end position="323"/>
    </location>
</feature>
<keyword evidence="5" id="KW-0862">Zinc</keyword>
<sequence length="447" mass="48754">MNHNITAVILYNSVSEYCGYQGASDVLQEFPIYSMTKTDDSQTVLGNIKNMTSDKKYFVNIVRSGSDSDQNPQQQGQGQGQNQGQNQNPLGPSPSTAVAMIILYSITGIITALFLVIIITGAIRAHRHPDRYGPRDVLGRPRQSRARGLGRAILDTLPIVKFGERDTPKPTDVELGSTAEARNVDHANADSAAQHDVPATETGGTEGTAAQQDIPTEQQSGIAPAQPLVAGTAAQDTSAADQGLGCSICTDDFEKGQDIRVLPCNHKFHPECVDPWLLNVSGTCPLCRVDLRPTTSRSSAEEDGEQDPNLLAPPLQPETDISHRRRSALRDILYFRSRPDASSEERISALRRLREQRRNHSGDVAGSANASEEDVAAARRSRRISVRLSDVFHSRTRRRGDDHEESQPPPPIFGSVDPSSSQNQHAEDSTPNPSEARETDSDSHRRS</sequence>
<dbReference type="Proteomes" id="UP000799324">
    <property type="component" value="Unassembled WGS sequence"/>
</dbReference>
<comment type="subcellular location">
    <subcellularLocation>
        <location evidence="1">Membrane</location>
    </subcellularLocation>
</comment>
<name>A0A6A6TM58_9PLEO</name>
<evidence type="ECO:0000259" key="11">
    <source>
        <dbReference type="PROSITE" id="PS50089"/>
    </source>
</evidence>
<keyword evidence="4 8" id="KW-0863">Zinc-finger</keyword>
<dbReference type="GO" id="GO:0016020">
    <property type="term" value="C:membrane"/>
    <property type="evidence" value="ECO:0007669"/>
    <property type="project" value="UniProtKB-SubCell"/>
</dbReference>
<keyword evidence="6 10" id="KW-1133">Transmembrane helix</keyword>
<dbReference type="CDD" id="cd16454">
    <property type="entry name" value="RING-H2_PA-TM-RING"/>
    <property type="match status" value="1"/>
</dbReference>
<dbReference type="EMBL" id="MU004299">
    <property type="protein sequence ID" value="KAF2660536.1"/>
    <property type="molecule type" value="Genomic_DNA"/>
</dbReference>
<evidence type="ECO:0000256" key="5">
    <source>
        <dbReference type="ARBA" id="ARBA00022833"/>
    </source>
</evidence>
<feature type="compositionally biased region" description="Basic and acidic residues" evidence="9">
    <location>
        <begin position="435"/>
        <end position="447"/>
    </location>
</feature>
<dbReference type="AlphaFoldDB" id="A0A6A6TM58"/>
<feature type="domain" description="RING-type" evidence="11">
    <location>
        <begin position="246"/>
        <end position="288"/>
    </location>
</feature>
<dbReference type="InterPro" id="IPR001841">
    <property type="entry name" value="Znf_RING"/>
</dbReference>
<dbReference type="Pfam" id="PF13639">
    <property type="entry name" value="zf-RING_2"/>
    <property type="match status" value="1"/>
</dbReference>
<organism evidence="12 13">
    <name type="scientific">Lophiostoma macrostomum CBS 122681</name>
    <dbReference type="NCBI Taxonomy" id="1314788"/>
    <lineage>
        <taxon>Eukaryota</taxon>
        <taxon>Fungi</taxon>
        <taxon>Dikarya</taxon>
        <taxon>Ascomycota</taxon>
        <taxon>Pezizomycotina</taxon>
        <taxon>Dothideomycetes</taxon>
        <taxon>Pleosporomycetidae</taxon>
        <taxon>Pleosporales</taxon>
        <taxon>Lophiostomataceae</taxon>
        <taxon>Lophiostoma</taxon>
    </lineage>
</organism>
<keyword evidence="7 10" id="KW-0472">Membrane</keyword>
<feature type="region of interest" description="Disordered" evidence="9">
    <location>
        <begin position="393"/>
        <end position="447"/>
    </location>
</feature>
<feature type="compositionally biased region" description="Low complexity" evidence="9">
    <location>
        <begin position="199"/>
        <end position="210"/>
    </location>
</feature>
<evidence type="ECO:0000256" key="1">
    <source>
        <dbReference type="ARBA" id="ARBA00004370"/>
    </source>
</evidence>
<dbReference type="OrthoDB" id="8062037at2759"/>
<protein>
    <recommendedName>
        <fullName evidence="11">RING-type domain-containing protein</fullName>
    </recommendedName>
</protein>